<sequence>MTPTRPASALTPALLLEDHLHTLRAHLGQCRHARGPMFALGCLAERVHARVAGRFVTTVMVAVAVLPLAASWS</sequence>
<dbReference type="Proteomes" id="UP001549111">
    <property type="component" value="Unassembled WGS sequence"/>
</dbReference>
<reference evidence="2 5" key="2">
    <citation type="submission" date="2024-06" db="EMBL/GenBank/DDBJ databases">
        <title>Genomic Encyclopedia of Type Strains, Phase IV (KMG-IV): sequencing the most valuable type-strain genomes for metagenomic binning, comparative biology and taxonomic classification.</title>
        <authorList>
            <person name="Goeker M."/>
        </authorList>
    </citation>
    <scope>NUCLEOTIDE SEQUENCE [LARGE SCALE GENOMIC DNA]</scope>
    <source>
        <strain evidence="2 5">D-501</strain>
    </source>
</reference>
<evidence type="ECO:0000256" key="1">
    <source>
        <dbReference type="SAM" id="Phobius"/>
    </source>
</evidence>
<dbReference type="Proteomes" id="UP000323522">
    <property type="component" value="Chromosome"/>
</dbReference>
<dbReference type="RefSeq" id="WP_149504782.1">
    <property type="nucleotide sequence ID" value="NZ_CP035708.1"/>
</dbReference>
<protein>
    <submittedName>
        <fullName evidence="3">Uncharacterized protein</fullName>
    </submittedName>
</protein>
<keyword evidence="1" id="KW-0812">Transmembrane</keyword>
<evidence type="ECO:0000313" key="3">
    <source>
        <dbReference type="EMBL" id="QEN02152.1"/>
    </source>
</evidence>
<dbReference type="OrthoDB" id="8907247at2"/>
<feature type="transmembrane region" description="Helical" evidence="1">
    <location>
        <begin position="55"/>
        <end position="72"/>
    </location>
</feature>
<keyword evidence="5" id="KW-1185">Reference proteome</keyword>
<gene>
    <name evidence="2" type="ORF">ABIC99_000788</name>
    <name evidence="3" type="ORF">EWH46_16215</name>
</gene>
<dbReference type="AlphaFoldDB" id="A0A5C1Q7P9"/>
<keyword evidence="1" id="KW-1133">Transmembrane helix</keyword>
<evidence type="ECO:0000313" key="4">
    <source>
        <dbReference type="Proteomes" id="UP000323522"/>
    </source>
</evidence>
<keyword evidence="1" id="KW-0472">Membrane</keyword>
<name>A0A5C1Q7P9_9BURK</name>
<accession>A0A5C1Q7P9</accession>
<reference evidence="3 4" key="1">
    <citation type="submission" date="2019-02" db="EMBL/GenBank/DDBJ databases">
        <title>Complete Genome Sequence and Methylome Analysis of Sphaerotilus natans subsp. sulfidivorans D-507.</title>
        <authorList>
            <person name="Fomenkov A."/>
            <person name="Gridneva E."/>
            <person name="Smolyakov D."/>
            <person name="Dubinina G."/>
            <person name="Vincze T."/>
            <person name="Grabovich M."/>
            <person name="Roberts R.J."/>
        </authorList>
    </citation>
    <scope>NUCLEOTIDE SEQUENCE [LARGE SCALE GENOMIC DNA]</scope>
    <source>
        <strain evidence="3 4">D-507</strain>
    </source>
</reference>
<evidence type="ECO:0000313" key="2">
    <source>
        <dbReference type="EMBL" id="MET3603004.1"/>
    </source>
</evidence>
<dbReference type="EMBL" id="CP035708">
    <property type="protein sequence ID" value="QEN02152.1"/>
    <property type="molecule type" value="Genomic_DNA"/>
</dbReference>
<dbReference type="KEGG" id="snn:EWH46_16215"/>
<dbReference type="EMBL" id="JBEPLS010000002">
    <property type="protein sequence ID" value="MET3603004.1"/>
    <property type="molecule type" value="Genomic_DNA"/>
</dbReference>
<proteinExistence type="predicted"/>
<organism evidence="3 4">
    <name type="scientific">Sphaerotilus sulfidivorans</name>
    <dbReference type="NCBI Taxonomy" id="639200"/>
    <lineage>
        <taxon>Bacteria</taxon>
        <taxon>Pseudomonadati</taxon>
        <taxon>Pseudomonadota</taxon>
        <taxon>Betaproteobacteria</taxon>
        <taxon>Burkholderiales</taxon>
        <taxon>Sphaerotilaceae</taxon>
        <taxon>Sphaerotilus</taxon>
    </lineage>
</organism>
<evidence type="ECO:0000313" key="5">
    <source>
        <dbReference type="Proteomes" id="UP001549111"/>
    </source>
</evidence>